<organism evidence="2 3">
    <name type="scientific">Desulfosarcina widdelii</name>
    <dbReference type="NCBI Taxonomy" id="947919"/>
    <lineage>
        <taxon>Bacteria</taxon>
        <taxon>Pseudomonadati</taxon>
        <taxon>Thermodesulfobacteriota</taxon>
        <taxon>Desulfobacteria</taxon>
        <taxon>Desulfobacterales</taxon>
        <taxon>Desulfosarcinaceae</taxon>
        <taxon>Desulfosarcina</taxon>
    </lineage>
</organism>
<accession>A0A5K7YVZ5</accession>
<sequence>MTRMTETETLNRNRDLILAQERRFAARVSARVIDKPKLAIWMILIPVFFVFYFWQLKRYSDGRKTFAANFVITRQRSLDQALAAVGSGEGPDVETVVNAADIPDPIRPDYRRWVAVLVDHYRDLLLAHGKSYTALIRDTYKNRTNYLLFLNRLNQVEREFDAALKPHVAETTENANGIIKLMEESAIAIRRQIADEIFP</sequence>
<protein>
    <submittedName>
        <fullName evidence="2">Uncharacterized protein</fullName>
    </submittedName>
</protein>
<proteinExistence type="predicted"/>
<dbReference type="AlphaFoldDB" id="A0A5K7YVZ5"/>
<keyword evidence="1" id="KW-1133">Transmembrane helix</keyword>
<evidence type="ECO:0000256" key="1">
    <source>
        <dbReference type="SAM" id="Phobius"/>
    </source>
</evidence>
<dbReference type="EMBL" id="AP021875">
    <property type="protein sequence ID" value="BBO73496.1"/>
    <property type="molecule type" value="Genomic_DNA"/>
</dbReference>
<reference evidence="2 3" key="1">
    <citation type="submission" date="2019-11" db="EMBL/GenBank/DDBJ databases">
        <title>Comparative genomics of hydrocarbon-degrading Desulfosarcina strains.</title>
        <authorList>
            <person name="Watanabe M."/>
            <person name="Kojima H."/>
            <person name="Fukui M."/>
        </authorList>
    </citation>
    <scope>NUCLEOTIDE SEQUENCE [LARGE SCALE GENOMIC DNA]</scope>
    <source>
        <strain evidence="2 3">PP31</strain>
    </source>
</reference>
<feature type="transmembrane region" description="Helical" evidence="1">
    <location>
        <begin position="38"/>
        <end position="54"/>
    </location>
</feature>
<keyword evidence="1" id="KW-0472">Membrane</keyword>
<evidence type="ECO:0000313" key="3">
    <source>
        <dbReference type="Proteomes" id="UP000427769"/>
    </source>
</evidence>
<dbReference type="NCBIfam" id="NF038143">
    <property type="entry name" value="HYxxLL"/>
    <property type="match status" value="1"/>
</dbReference>
<dbReference type="KEGG" id="dwd:DSCW_09130"/>
<keyword evidence="1" id="KW-0812">Transmembrane</keyword>
<dbReference type="Proteomes" id="UP000427769">
    <property type="component" value="Chromosome"/>
</dbReference>
<evidence type="ECO:0000313" key="2">
    <source>
        <dbReference type="EMBL" id="BBO73496.1"/>
    </source>
</evidence>
<name>A0A5K7YVZ5_9BACT</name>
<gene>
    <name evidence="2" type="ORF">DSCW_09130</name>
</gene>
<keyword evidence="3" id="KW-1185">Reference proteome</keyword>